<evidence type="ECO:0000256" key="1">
    <source>
        <dbReference type="ARBA" id="ARBA00002056"/>
    </source>
</evidence>
<dbReference type="HAMAP" id="MF_00392">
    <property type="entry name" value="LpxB"/>
    <property type="match status" value="1"/>
</dbReference>
<dbReference type="HOGENOM" id="CLU_036577_3_0_6"/>
<proteinExistence type="inferred from homology"/>
<evidence type="ECO:0000256" key="10">
    <source>
        <dbReference type="ARBA" id="ARBA00048975"/>
    </source>
</evidence>
<dbReference type="EC" id="2.4.1.182" evidence="3 11"/>
<dbReference type="CDD" id="cd01635">
    <property type="entry name" value="Glycosyltransferase_GTB-type"/>
    <property type="match status" value="1"/>
</dbReference>
<dbReference type="GO" id="GO:0016020">
    <property type="term" value="C:membrane"/>
    <property type="evidence" value="ECO:0007669"/>
    <property type="project" value="GOC"/>
</dbReference>
<keyword evidence="7 11" id="KW-0328">Glycosyltransferase</keyword>
<reference evidence="12" key="1">
    <citation type="submission" date="2013-07" db="EMBL/GenBank/DDBJ databases">
        <title>Sub-species coevolution in mutualistic symbiosis.</title>
        <authorList>
            <person name="Murfin K."/>
            <person name="Klassen J."/>
            <person name="Lee M."/>
            <person name="Forst S."/>
            <person name="Stock P."/>
            <person name="Goodrich-Blair H."/>
        </authorList>
    </citation>
    <scope>NUCLEOTIDE SEQUENCE [LARGE SCALE GENOMIC DNA]</scope>
    <source>
        <strain evidence="12">Kraussei Becker Underwood</strain>
    </source>
</reference>
<comment type="function">
    <text evidence="1 11">Condensation of UDP-2,3-diacylglucosamine and 2,3-diacylglucosamine-1-phosphate to form lipid A disaccharide, a precursor of lipid A, a phosphorylated glycolipid that anchors the lipopolysaccharide to the outer membrane of the cell.</text>
</comment>
<evidence type="ECO:0000313" key="12">
    <source>
        <dbReference type="EMBL" id="CDH23069.1"/>
    </source>
</evidence>
<keyword evidence="5 11" id="KW-0444">Lipid biosynthesis</keyword>
<name>A0A077PT78_XENBV</name>
<dbReference type="InterPro" id="IPR003835">
    <property type="entry name" value="Glyco_trans_19"/>
</dbReference>
<comment type="catalytic activity">
    <reaction evidence="10 11">
        <text>a lipid X + a UDP-2-N,3-O-bis[(3R)-3-hydroxyacyl]-alpha-D-glucosamine = a lipid A disaccharide + UDP + H(+)</text>
        <dbReference type="Rhea" id="RHEA:67828"/>
        <dbReference type="ChEBI" id="CHEBI:15378"/>
        <dbReference type="ChEBI" id="CHEBI:58223"/>
        <dbReference type="ChEBI" id="CHEBI:137748"/>
        <dbReference type="ChEBI" id="CHEBI:176338"/>
        <dbReference type="ChEBI" id="CHEBI:176343"/>
        <dbReference type="EC" id="2.4.1.182"/>
    </reaction>
</comment>
<sequence>MKDTPLATFSSVSNQRPLTIALVAGETSGDILGAGLIRALKAKIPDAHFVGVAGPLMQAEGCEAWYEMEELGVMGIVEVLGRLPRLLKIRKDLTARFTALKPDVFIGIDAPDFNITLEGRLKQRGIRTIHYVSPSVWAWRQKRVFKIGRATDLVLAFLPFEKAFYDRFSVPCRFIGHTMADSMPLQTDKAAAREALGVPLNAHCLAILPGSRHAEVEMLSADFLRTVQLLRKTLPDLHVLVPLVNAKRHQQFQRIKDEIAPDLSVHLLDGNAGKAMIASDATLLASGTAALECMLAKCPMVVGYRMKPFTFWLAKRLVKTPYVSLPNLLAGKELVKELLQDECEPQALSGALLPLLQGGADVESLKQTFLHLHESIRCDADEQAAQAVLELARR</sequence>
<dbReference type="Pfam" id="PF02684">
    <property type="entry name" value="LpxB"/>
    <property type="match status" value="1"/>
</dbReference>
<dbReference type="PANTHER" id="PTHR30372:SF4">
    <property type="entry name" value="LIPID-A-DISACCHARIDE SYNTHASE, MITOCHONDRIAL-RELATED"/>
    <property type="match status" value="1"/>
</dbReference>
<dbReference type="AlphaFoldDB" id="A0A077PT78"/>
<evidence type="ECO:0000256" key="4">
    <source>
        <dbReference type="ARBA" id="ARBA00020902"/>
    </source>
</evidence>
<keyword evidence="6 11" id="KW-0441">Lipid A biosynthesis</keyword>
<comment type="catalytic activity">
    <reaction evidence="11">
        <text>2-N,3-O-bis[(3R)-3-hydroxytetradecanoyl]-alpha-D-glucosaminyl 1-phosphate + UDP-2-N,3-O-bis[(3R)-3-hydroxytetradecanoyl]-alpha-D-glucosamine = lipid A disaccharide (E. coli) + UDP + H(+)</text>
        <dbReference type="Rhea" id="RHEA:22668"/>
        <dbReference type="ChEBI" id="CHEBI:15378"/>
        <dbReference type="ChEBI" id="CHEBI:57957"/>
        <dbReference type="ChEBI" id="CHEBI:58223"/>
        <dbReference type="ChEBI" id="CHEBI:58466"/>
        <dbReference type="ChEBI" id="CHEBI:78847"/>
    </reaction>
</comment>
<comment type="similarity">
    <text evidence="2 11">Belongs to the LpxB family.</text>
</comment>
<dbReference type="PANTHER" id="PTHR30372">
    <property type="entry name" value="LIPID-A-DISACCHARIDE SYNTHASE"/>
    <property type="match status" value="1"/>
</dbReference>
<evidence type="ECO:0000256" key="9">
    <source>
        <dbReference type="ARBA" id="ARBA00023098"/>
    </source>
</evidence>
<keyword evidence="9 11" id="KW-0443">Lipid metabolism</keyword>
<evidence type="ECO:0000256" key="2">
    <source>
        <dbReference type="ARBA" id="ARBA00007868"/>
    </source>
</evidence>
<dbReference type="NCBIfam" id="TIGR00215">
    <property type="entry name" value="lpxB"/>
    <property type="match status" value="1"/>
</dbReference>
<dbReference type="GO" id="GO:0009245">
    <property type="term" value="P:lipid A biosynthetic process"/>
    <property type="evidence" value="ECO:0007669"/>
    <property type="project" value="UniProtKB-UniRule"/>
</dbReference>
<protein>
    <recommendedName>
        <fullName evidence="4 11">Lipid-A-disaccharide synthase</fullName>
        <ecNumber evidence="3 11">2.4.1.182</ecNumber>
    </recommendedName>
</protein>
<dbReference type="RefSeq" id="WP_038195290.1">
    <property type="nucleotide sequence ID" value="NZ_CAWLXS010000145.1"/>
</dbReference>
<keyword evidence="8 11" id="KW-0808">Transferase</keyword>
<dbReference type="UniPathway" id="UPA00359">
    <property type="reaction ID" value="UER00481"/>
</dbReference>
<dbReference type="GO" id="GO:0005543">
    <property type="term" value="F:phospholipid binding"/>
    <property type="evidence" value="ECO:0007669"/>
    <property type="project" value="TreeGrafter"/>
</dbReference>
<accession>A0A077PT78</accession>
<evidence type="ECO:0000256" key="5">
    <source>
        <dbReference type="ARBA" id="ARBA00022516"/>
    </source>
</evidence>
<dbReference type="Proteomes" id="UP000028493">
    <property type="component" value="Unassembled WGS sequence"/>
</dbReference>
<comment type="caution">
    <text evidence="12">The sequence shown here is derived from an EMBL/GenBank/DDBJ whole genome shotgun (WGS) entry which is preliminary data.</text>
</comment>
<evidence type="ECO:0000256" key="7">
    <source>
        <dbReference type="ARBA" id="ARBA00022676"/>
    </source>
</evidence>
<evidence type="ECO:0000256" key="6">
    <source>
        <dbReference type="ARBA" id="ARBA00022556"/>
    </source>
</evidence>
<dbReference type="GO" id="GO:0008915">
    <property type="term" value="F:lipid-A-disaccharide synthase activity"/>
    <property type="evidence" value="ECO:0007669"/>
    <property type="project" value="UniProtKB-UniRule"/>
</dbReference>
<dbReference type="SUPFAM" id="SSF53756">
    <property type="entry name" value="UDP-Glycosyltransferase/glycogen phosphorylase"/>
    <property type="match status" value="1"/>
</dbReference>
<evidence type="ECO:0000256" key="11">
    <source>
        <dbReference type="HAMAP-Rule" id="MF_00392"/>
    </source>
</evidence>
<gene>
    <name evidence="11 12" type="primary">lpxB</name>
    <name evidence="12" type="ORF">XBKB1_1490021</name>
</gene>
<evidence type="ECO:0000256" key="8">
    <source>
        <dbReference type="ARBA" id="ARBA00022679"/>
    </source>
</evidence>
<evidence type="ECO:0000256" key="3">
    <source>
        <dbReference type="ARBA" id="ARBA00012687"/>
    </source>
</evidence>
<organism evidence="12">
    <name type="scientific">Xenorhabdus bovienii str. kraussei Becker Underwood</name>
    <dbReference type="NCBI Taxonomy" id="1398204"/>
    <lineage>
        <taxon>Bacteria</taxon>
        <taxon>Pseudomonadati</taxon>
        <taxon>Pseudomonadota</taxon>
        <taxon>Gammaproteobacteria</taxon>
        <taxon>Enterobacterales</taxon>
        <taxon>Morganellaceae</taxon>
        <taxon>Xenorhabdus</taxon>
    </lineage>
</organism>
<dbReference type="EMBL" id="CBSZ010000056">
    <property type="protein sequence ID" value="CDH23069.1"/>
    <property type="molecule type" value="Genomic_DNA"/>
</dbReference>
<comment type="pathway">
    <text evidence="11">Glycolipid biosynthesis; lipid IV(A) biosynthesis; lipid IV(A) from (3R)-3-hydroxytetradecanoyl-[acyl-carrier-protein] and UDP-N-acetyl-alpha-D-glucosamine: step 5/6.</text>
</comment>